<keyword evidence="3" id="KW-0597">Phosphoprotein</keyword>
<dbReference type="Pfam" id="PF23539">
    <property type="entry name" value="DUF7134"/>
    <property type="match status" value="1"/>
</dbReference>
<dbReference type="Proteomes" id="UP001499990">
    <property type="component" value="Unassembled WGS sequence"/>
</dbReference>
<dbReference type="Pfam" id="PF02518">
    <property type="entry name" value="HATPase_c"/>
    <property type="match status" value="1"/>
</dbReference>
<dbReference type="GO" id="GO:0016301">
    <property type="term" value="F:kinase activity"/>
    <property type="evidence" value="ECO:0007669"/>
    <property type="project" value="UniProtKB-KW"/>
</dbReference>
<evidence type="ECO:0000313" key="11">
    <source>
        <dbReference type="EMBL" id="GAA3368831.1"/>
    </source>
</evidence>
<dbReference type="InterPro" id="IPR003594">
    <property type="entry name" value="HATPase_dom"/>
</dbReference>
<dbReference type="EC" id="2.7.13.3" evidence="2"/>
<evidence type="ECO:0000256" key="1">
    <source>
        <dbReference type="ARBA" id="ARBA00000085"/>
    </source>
</evidence>
<dbReference type="Gene3D" id="3.30.565.10">
    <property type="entry name" value="Histidine kinase-like ATPase, C-terminal domain"/>
    <property type="match status" value="1"/>
</dbReference>
<evidence type="ECO:0000256" key="7">
    <source>
        <dbReference type="ARBA" id="ARBA00022840"/>
    </source>
</evidence>
<keyword evidence="8" id="KW-0902">Two-component regulatory system</keyword>
<feature type="transmembrane region" description="Helical" evidence="9">
    <location>
        <begin position="17"/>
        <end position="39"/>
    </location>
</feature>
<reference evidence="12" key="1">
    <citation type="journal article" date="2019" name="Int. J. Syst. Evol. Microbiol.">
        <title>The Global Catalogue of Microorganisms (GCM) 10K type strain sequencing project: providing services to taxonomists for standard genome sequencing and annotation.</title>
        <authorList>
            <consortium name="The Broad Institute Genomics Platform"/>
            <consortium name="The Broad Institute Genome Sequencing Center for Infectious Disease"/>
            <person name="Wu L."/>
            <person name="Ma J."/>
        </authorList>
    </citation>
    <scope>NUCLEOTIDE SEQUENCE [LARGE SCALE GENOMIC DNA]</scope>
    <source>
        <strain evidence="12">JCM 9651</strain>
    </source>
</reference>
<comment type="catalytic activity">
    <reaction evidence="1">
        <text>ATP + protein L-histidine = ADP + protein N-phospho-L-histidine.</text>
        <dbReference type="EC" id="2.7.13.3"/>
    </reaction>
</comment>
<keyword evidence="7" id="KW-0067">ATP-binding</keyword>
<evidence type="ECO:0000256" key="4">
    <source>
        <dbReference type="ARBA" id="ARBA00022679"/>
    </source>
</evidence>
<keyword evidence="9" id="KW-0472">Membrane</keyword>
<evidence type="ECO:0000256" key="3">
    <source>
        <dbReference type="ARBA" id="ARBA00022553"/>
    </source>
</evidence>
<comment type="caution">
    <text evidence="11">The sequence shown here is derived from an EMBL/GenBank/DDBJ whole genome shotgun (WGS) entry which is preliminary data.</text>
</comment>
<evidence type="ECO:0000256" key="6">
    <source>
        <dbReference type="ARBA" id="ARBA00022777"/>
    </source>
</evidence>
<sequence length="387" mass="41743">MSATTPRLPLLKHVRPLVWPVLSWCGALAYPVVLFVAVVNGRQGFTVPLLLLPAVLTVLIVSLLRSRPLPALALLLAGSVAVITAMNRWEIGYLQVLITVLAVGFIAATRSRRTSVTAAVMALVVQAGAAGYYTYQNDFYVRTITFIAFAMAAAWVAGDSVRERREHAQALHAQTTARAVADERLRIARELHDMVAHSIGIIAIQAGVGSRVIDTQPQEARNALSAIETTSRETLSGLRRMLGALRQAEPESAPREPAPGLADLDRLAEKTTDAGVRVDVHWSGKRRPLPPDIELSAFRIVQEAVTNVVRHADTGHCRVSVDYQDEELSLEIVDDGRGRVAAGPGVGYGIAGMRERAGLLHGHFTAGPRLEGGFRVAARLPVPEGVR</sequence>
<dbReference type="CDD" id="cd16917">
    <property type="entry name" value="HATPase_UhpB-NarQ-NarX-like"/>
    <property type="match status" value="1"/>
</dbReference>
<dbReference type="EMBL" id="BAAAYL010000001">
    <property type="protein sequence ID" value="GAA3368831.1"/>
    <property type="molecule type" value="Genomic_DNA"/>
</dbReference>
<dbReference type="PANTHER" id="PTHR24421:SF10">
    <property type="entry name" value="NITRATE_NITRITE SENSOR PROTEIN NARQ"/>
    <property type="match status" value="1"/>
</dbReference>
<organism evidence="11 12">
    <name type="scientific">Streptomyces sannanensis</name>
    <dbReference type="NCBI Taxonomy" id="285536"/>
    <lineage>
        <taxon>Bacteria</taxon>
        <taxon>Bacillati</taxon>
        <taxon>Actinomycetota</taxon>
        <taxon>Actinomycetes</taxon>
        <taxon>Kitasatosporales</taxon>
        <taxon>Streptomycetaceae</taxon>
        <taxon>Streptomyces</taxon>
    </lineage>
</organism>
<evidence type="ECO:0000313" key="12">
    <source>
        <dbReference type="Proteomes" id="UP001499990"/>
    </source>
</evidence>
<keyword evidence="9" id="KW-0812">Transmembrane</keyword>
<feature type="transmembrane region" description="Helical" evidence="9">
    <location>
        <begin position="92"/>
        <end position="109"/>
    </location>
</feature>
<feature type="transmembrane region" description="Helical" evidence="9">
    <location>
        <begin position="45"/>
        <end position="64"/>
    </location>
</feature>
<dbReference type="RefSeq" id="WP_345034685.1">
    <property type="nucleotide sequence ID" value="NZ_BAAAYL010000001.1"/>
</dbReference>
<dbReference type="SUPFAM" id="SSF55874">
    <property type="entry name" value="ATPase domain of HSP90 chaperone/DNA topoisomerase II/histidine kinase"/>
    <property type="match status" value="1"/>
</dbReference>
<dbReference type="SMART" id="SM00387">
    <property type="entry name" value="HATPase_c"/>
    <property type="match status" value="1"/>
</dbReference>
<keyword evidence="9" id="KW-1133">Transmembrane helix</keyword>
<dbReference type="Gene3D" id="1.20.5.1930">
    <property type="match status" value="1"/>
</dbReference>
<evidence type="ECO:0000256" key="8">
    <source>
        <dbReference type="ARBA" id="ARBA00023012"/>
    </source>
</evidence>
<dbReference type="InterPro" id="IPR011712">
    <property type="entry name" value="Sig_transdc_His_kin_sub3_dim/P"/>
</dbReference>
<evidence type="ECO:0000259" key="10">
    <source>
        <dbReference type="SMART" id="SM00387"/>
    </source>
</evidence>
<proteinExistence type="predicted"/>
<keyword evidence="6 11" id="KW-0418">Kinase</keyword>
<dbReference type="InterPro" id="IPR050482">
    <property type="entry name" value="Sensor_HK_TwoCompSys"/>
</dbReference>
<gene>
    <name evidence="11" type="ORF">GCM10020367_08770</name>
</gene>
<feature type="transmembrane region" description="Helical" evidence="9">
    <location>
        <begin position="69"/>
        <end position="86"/>
    </location>
</feature>
<feature type="transmembrane region" description="Helical" evidence="9">
    <location>
        <begin position="116"/>
        <end position="133"/>
    </location>
</feature>
<dbReference type="InterPro" id="IPR055558">
    <property type="entry name" value="DUF7134"/>
</dbReference>
<feature type="domain" description="Histidine kinase/HSP90-like ATPase" evidence="10">
    <location>
        <begin position="292"/>
        <end position="384"/>
    </location>
</feature>
<evidence type="ECO:0000256" key="9">
    <source>
        <dbReference type="SAM" id="Phobius"/>
    </source>
</evidence>
<evidence type="ECO:0000256" key="5">
    <source>
        <dbReference type="ARBA" id="ARBA00022741"/>
    </source>
</evidence>
<feature type="transmembrane region" description="Helical" evidence="9">
    <location>
        <begin position="139"/>
        <end position="157"/>
    </location>
</feature>
<name>A0ABP6S5T3_9ACTN</name>
<protein>
    <recommendedName>
        <fullName evidence="2">histidine kinase</fullName>
        <ecNumber evidence="2">2.7.13.3</ecNumber>
    </recommendedName>
</protein>
<dbReference type="PANTHER" id="PTHR24421">
    <property type="entry name" value="NITRATE/NITRITE SENSOR PROTEIN NARX-RELATED"/>
    <property type="match status" value="1"/>
</dbReference>
<evidence type="ECO:0000256" key="2">
    <source>
        <dbReference type="ARBA" id="ARBA00012438"/>
    </source>
</evidence>
<keyword evidence="4" id="KW-0808">Transferase</keyword>
<accession>A0ABP6S5T3</accession>
<keyword evidence="5" id="KW-0547">Nucleotide-binding</keyword>
<dbReference type="InterPro" id="IPR036890">
    <property type="entry name" value="HATPase_C_sf"/>
</dbReference>
<keyword evidence="12" id="KW-1185">Reference proteome</keyword>
<dbReference type="Pfam" id="PF07730">
    <property type="entry name" value="HisKA_3"/>
    <property type="match status" value="1"/>
</dbReference>